<keyword evidence="11" id="KW-1185">Reference proteome</keyword>
<dbReference type="OrthoDB" id="8693905at2759"/>
<dbReference type="PROSITE" id="PS50011">
    <property type="entry name" value="PROTEIN_KINASE_DOM"/>
    <property type="match status" value="1"/>
</dbReference>
<evidence type="ECO:0000256" key="6">
    <source>
        <dbReference type="PROSITE-ProRule" id="PRU10141"/>
    </source>
</evidence>
<dbReference type="GO" id="GO:0005524">
    <property type="term" value="F:ATP binding"/>
    <property type="evidence" value="ECO:0007669"/>
    <property type="project" value="UniProtKB-UniRule"/>
</dbReference>
<keyword evidence="5 6" id="KW-0067">ATP-binding</keyword>
<proteinExistence type="predicted"/>
<keyword evidence="2" id="KW-0808">Transferase</keyword>
<dbReference type="InterPro" id="IPR017441">
    <property type="entry name" value="Protein_kinase_ATP_BS"/>
</dbReference>
<feature type="domain" description="Protein kinase" evidence="8">
    <location>
        <begin position="245"/>
        <end position="411"/>
    </location>
</feature>
<dbReference type="AlphaFoldDB" id="A0A814H3V2"/>
<evidence type="ECO:0000313" key="9">
    <source>
        <dbReference type="EMBL" id="CAF1004796.1"/>
    </source>
</evidence>
<dbReference type="Gene3D" id="3.10.20.90">
    <property type="entry name" value="Phosphatidylinositol 3-kinase Catalytic Subunit, Chain A, domain 1"/>
    <property type="match status" value="1"/>
</dbReference>
<name>A0A814H3V2_9BILA</name>
<feature type="compositionally biased region" description="Low complexity" evidence="7">
    <location>
        <begin position="159"/>
        <end position="168"/>
    </location>
</feature>
<organism evidence="9 11">
    <name type="scientific">Didymodactylos carnosus</name>
    <dbReference type="NCBI Taxonomy" id="1234261"/>
    <lineage>
        <taxon>Eukaryota</taxon>
        <taxon>Metazoa</taxon>
        <taxon>Spiralia</taxon>
        <taxon>Gnathifera</taxon>
        <taxon>Rotifera</taxon>
        <taxon>Eurotatoria</taxon>
        <taxon>Bdelloidea</taxon>
        <taxon>Philodinida</taxon>
        <taxon>Philodinidae</taxon>
        <taxon>Didymodactylos</taxon>
    </lineage>
</organism>
<keyword evidence="3 6" id="KW-0547">Nucleotide-binding</keyword>
<evidence type="ECO:0000313" key="11">
    <source>
        <dbReference type="Proteomes" id="UP000663829"/>
    </source>
</evidence>
<evidence type="ECO:0000256" key="2">
    <source>
        <dbReference type="ARBA" id="ARBA00022679"/>
    </source>
</evidence>
<dbReference type="InterPro" id="IPR000719">
    <property type="entry name" value="Prot_kinase_dom"/>
</dbReference>
<dbReference type="EMBL" id="CAJNOQ010003290">
    <property type="protein sequence ID" value="CAF1004796.1"/>
    <property type="molecule type" value="Genomic_DNA"/>
</dbReference>
<gene>
    <name evidence="9" type="ORF">GPM918_LOCUS13952</name>
    <name evidence="10" type="ORF">SRO942_LOCUS13952</name>
</gene>
<dbReference type="SMART" id="SM00220">
    <property type="entry name" value="S_TKc"/>
    <property type="match status" value="1"/>
</dbReference>
<evidence type="ECO:0000256" key="7">
    <source>
        <dbReference type="SAM" id="MobiDB-lite"/>
    </source>
</evidence>
<dbReference type="Pfam" id="PF00564">
    <property type="entry name" value="PB1"/>
    <property type="match status" value="1"/>
</dbReference>
<dbReference type="GO" id="GO:0004674">
    <property type="term" value="F:protein serine/threonine kinase activity"/>
    <property type="evidence" value="ECO:0007669"/>
    <property type="project" value="UniProtKB-KW"/>
</dbReference>
<dbReference type="Gene3D" id="1.10.510.10">
    <property type="entry name" value="Transferase(Phosphotransferase) domain 1"/>
    <property type="match status" value="1"/>
</dbReference>
<dbReference type="SUPFAM" id="SSF56112">
    <property type="entry name" value="Protein kinase-like (PK-like)"/>
    <property type="match status" value="1"/>
</dbReference>
<evidence type="ECO:0000256" key="3">
    <source>
        <dbReference type="ARBA" id="ARBA00022741"/>
    </source>
</evidence>
<keyword evidence="4" id="KW-0418">Kinase</keyword>
<sequence>MLDFKNRVKAAVRRQQKVKFEFEGEKRVYFLRKPLLYEDLISFINQAFGANIDIRCLFSRDLTICVPVTCQEDLDNVLSISEANSANKLNLLLARKKTISEIVISDDSETLDLTSAMNVEDSPPPGTIGQKKRITQSNSAPSINGDRFIPEHTKHHHSSGSSISSCDSRGSENHSRYRRLPAGYSITRNSSNNDVRSAMSTCSLSSATSSSGTSSSSNSRDGSYCSQCSCSSTSNFRSPQTPLNWKLGRQLGQGAFGKVYLCYDVDTGRELAVKQISVRALNSESSKEVKILECEINIYKQLNNERIVRYHGSTRTDEYFQIFIEYMAGGSVREEIQNYGALSEHLIKKYTKQILEGLQYLHKNQVVHRDIKCANILRDSSGNVKLADFGTSKRLVVITSQIQPDTGTLGE</sequence>
<protein>
    <recommendedName>
        <fullName evidence="8">Protein kinase domain-containing protein</fullName>
    </recommendedName>
</protein>
<dbReference type="Pfam" id="PF00069">
    <property type="entry name" value="Pkinase"/>
    <property type="match status" value="1"/>
</dbReference>
<dbReference type="EMBL" id="CAJOBC010003290">
    <property type="protein sequence ID" value="CAF3776154.1"/>
    <property type="molecule type" value="Genomic_DNA"/>
</dbReference>
<dbReference type="Proteomes" id="UP000663829">
    <property type="component" value="Unassembled WGS sequence"/>
</dbReference>
<dbReference type="PROSITE" id="PS00107">
    <property type="entry name" value="PROTEIN_KINASE_ATP"/>
    <property type="match status" value="1"/>
</dbReference>
<evidence type="ECO:0000256" key="4">
    <source>
        <dbReference type="ARBA" id="ARBA00022777"/>
    </source>
</evidence>
<dbReference type="PANTHER" id="PTHR11584">
    <property type="entry name" value="SERINE/THREONINE PROTEIN KINASE"/>
    <property type="match status" value="1"/>
</dbReference>
<dbReference type="Proteomes" id="UP000681722">
    <property type="component" value="Unassembled WGS sequence"/>
</dbReference>
<evidence type="ECO:0000259" key="8">
    <source>
        <dbReference type="PROSITE" id="PS50011"/>
    </source>
</evidence>
<feature type="region of interest" description="Disordered" evidence="7">
    <location>
        <begin position="114"/>
        <end position="194"/>
    </location>
</feature>
<comment type="caution">
    <text evidence="9">The sequence shown here is derived from an EMBL/GenBank/DDBJ whole genome shotgun (WGS) entry which is preliminary data.</text>
</comment>
<evidence type="ECO:0000256" key="1">
    <source>
        <dbReference type="ARBA" id="ARBA00022527"/>
    </source>
</evidence>
<reference evidence="9" key="1">
    <citation type="submission" date="2021-02" db="EMBL/GenBank/DDBJ databases">
        <authorList>
            <person name="Nowell W R."/>
        </authorList>
    </citation>
    <scope>NUCLEOTIDE SEQUENCE</scope>
</reference>
<dbReference type="InterPro" id="IPR011009">
    <property type="entry name" value="Kinase-like_dom_sf"/>
</dbReference>
<dbReference type="PANTHER" id="PTHR11584:SF369">
    <property type="entry name" value="MITOGEN-ACTIVATED PROTEIN KINASE KINASE KINASE 19-RELATED"/>
    <property type="match status" value="1"/>
</dbReference>
<evidence type="ECO:0000313" key="10">
    <source>
        <dbReference type="EMBL" id="CAF3776154.1"/>
    </source>
</evidence>
<feature type="binding site" evidence="6">
    <location>
        <position position="274"/>
    </location>
    <ligand>
        <name>ATP</name>
        <dbReference type="ChEBI" id="CHEBI:30616"/>
    </ligand>
</feature>
<dbReference type="SUPFAM" id="SSF54277">
    <property type="entry name" value="CAD &amp; PB1 domains"/>
    <property type="match status" value="1"/>
</dbReference>
<evidence type="ECO:0000256" key="5">
    <source>
        <dbReference type="ARBA" id="ARBA00022840"/>
    </source>
</evidence>
<dbReference type="GO" id="GO:0035556">
    <property type="term" value="P:intracellular signal transduction"/>
    <property type="evidence" value="ECO:0007669"/>
    <property type="project" value="UniProtKB-ARBA"/>
</dbReference>
<keyword evidence="1" id="KW-0723">Serine/threonine-protein kinase</keyword>
<accession>A0A814H3V2</accession>
<dbReference type="InterPro" id="IPR000270">
    <property type="entry name" value="PB1_dom"/>
</dbReference>
<dbReference type="SMART" id="SM00666">
    <property type="entry name" value="PB1"/>
    <property type="match status" value="1"/>
</dbReference>